<name>A0ABR9MB38_9ACTN</name>
<comment type="caution">
    <text evidence="2">The sequence shown here is derived from an EMBL/GenBank/DDBJ whole genome shotgun (WGS) entry which is preliminary data.</text>
</comment>
<dbReference type="Proteomes" id="UP000633509">
    <property type="component" value="Unassembled WGS sequence"/>
</dbReference>
<evidence type="ECO:0000313" key="3">
    <source>
        <dbReference type="Proteomes" id="UP000633509"/>
    </source>
</evidence>
<feature type="region of interest" description="Disordered" evidence="1">
    <location>
        <begin position="31"/>
        <end position="53"/>
    </location>
</feature>
<evidence type="ECO:0000256" key="1">
    <source>
        <dbReference type="SAM" id="MobiDB-lite"/>
    </source>
</evidence>
<accession>A0ABR9MB38</accession>
<proteinExistence type="predicted"/>
<sequence length="81" mass="8448">MNLLTLGAVHHVGRALVDVSLERGDEVATLNRGPSRTHAVGVAVPPQPQRHPASGTLATAIRLAATGIRMATTFVDLESLS</sequence>
<gene>
    <name evidence="2" type="ORF">H4W80_007814</name>
</gene>
<protein>
    <submittedName>
        <fullName evidence="2">Uncharacterized protein</fullName>
    </submittedName>
</protein>
<organism evidence="2 3">
    <name type="scientific">Nonomuraea angiospora</name>
    <dbReference type="NCBI Taxonomy" id="46172"/>
    <lineage>
        <taxon>Bacteria</taxon>
        <taxon>Bacillati</taxon>
        <taxon>Actinomycetota</taxon>
        <taxon>Actinomycetes</taxon>
        <taxon>Streptosporangiales</taxon>
        <taxon>Streptosporangiaceae</taxon>
        <taxon>Nonomuraea</taxon>
    </lineage>
</organism>
<evidence type="ECO:0000313" key="2">
    <source>
        <dbReference type="EMBL" id="MBE1589556.1"/>
    </source>
</evidence>
<reference evidence="2 3" key="1">
    <citation type="submission" date="2020-10" db="EMBL/GenBank/DDBJ databases">
        <title>Sequencing the genomes of 1000 actinobacteria strains.</title>
        <authorList>
            <person name="Klenk H.-P."/>
        </authorList>
    </citation>
    <scope>NUCLEOTIDE SEQUENCE [LARGE SCALE GENOMIC DNA]</scope>
    <source>
        <strain evidence="2 3">DSM 43173</strain>
    </source>
</reference>
<dbReference type="EMBL" id="JADBEK010000001">
    <property type="protein sequence ID" value="MBE1589556.1"/>
    <property type="molecule type" value="Genomic_DNA"/>
</dbReference>
<keyword evidence="3" id="KW-1185">Reference proteome</keyword>
<dbReference type="RefSeq" id="WP_192789566.1">
    <property type="nucleotide sequence ID" value="NZ_JADBEK010000001.1"/>
</dbReference>